<feature type="transmembrane region" description="Helical" evidence="7">
    <location>
        <begin position="255"/>
        <end position="273"/>
    </location>
</feature>
<evidence type="ECO:0000256" key="2">
    <source>
        <dbReference type="ARBA" id="ARBA00006683"/>
    </source>
</evidence>
<dbReference type="EMBL" id="FQZO01000008">
    <property type="protein sequence ID" value="SHJ80728.1"/>
    <property type="molecule type" value="Genomic_DNA"/>
</dbReference>
<evidence type="ECO:0000313" key="9">
    <source>
        <dbReference type="EMBL" id="SHJ80728.1"/>
    </source>
</evidence>
<keyword evidence="10" id="KW-1185">Reference proteome</keyword>
<feature type="transmembrane region" description="Helical" evidence="7">
    <location>
        <begin position="39"/>
        <end position="58"/>
    </location>
</feature>
<keyword evidence="5 7" id="KW-1133">Transmembrane helix</keyword>
<dbReference type="PANTHER" id="PTHR32309">
    <property type="entry name" value="TYROSINE-PROTEIN KINASE"/>
    <property type="match status" value="1"/>
</dbReference>
<name>A0A1M6MB53_9CLOT</name>
<evidence type="ECO:0000256" key="5">
    <source>
        <dbReference type="ARBA" id="ARBA00022989"/>
    </source>
</evidence>
<evidence type="ECO:0000313" key="10">
    <source>
        <dbReference type="Proteomes" id="UP000184080"/>
    </source>
</evidence>
<dbReference type="GO" id="GO:0004713">
    <property type="term" value="F:protein tyrosine kinase activity"/>
    <property type="evidence" value="ECO:0007669"/>
    <property type="project" value="TreeGrafter"/>
</dbReference>
<organism evidence="9 10">
    <name type="scientific">Clostridium amylolyticum</name>
    <dbReference type="NCBI Taxonomy" id="1121298"/>
    <lineage>
        <taxon>Bacteria</taxon>
        <taxon>Bacillati</taxon>
        <taxon>Bacillota</taxon>
        <taxon>Clostridia</taxon>
        <taxon>Eubacteriales</taxon>
        <taxon>Clostridiaceae</taxon>
        <taxon>Clostridium</taxon>
    </lineage>
</organism>
<dbReference type="InterPro" id="IPR050445">
    <property type="entry name" value="Bact_polysacc_biosynth/exp"/>
</dbReference>
<gene>
    <name evidence="9" type="ORF">SAMN05444401_3928</name>
</gene>
<comment type="subcellular location">
    <subcellularLocation>
        <location evidence="1">Cell membrane</location>
        <topology evidence="1">Multi-pass membrane protein</topology>
    </subcellularLocation>
</comment>
<evidence type="ECO:0000256" key="3">
    <source>
        <dbReference type="ARBA" id="ARBA00022475"/>
    </source>
</evidence>
<evidence type="ECO:0000256" key="1">
    <source>
        <dbReference type="ARBA" id="ARBA00004651"/>
    </source>
</evidence>
<dbReference type="Proteomes" id="UP000184080">
    <property type="component" value="Unassembled WGS sequence"/>
</dbReference>
<proteinExistence type="inferred from homology"/>
<evidence type="ECO:0000259" key="8">
    <source>
        <dbReference type="Pfam" id="PF02706"/>
    </source>
</evidence>
<protein>
    <submittedName>
        <fullName evidence="9">Chain length determinant protein</fullName>
    </submittedName>
</protein>
<dbReference type="AlphaFoldDB" id="A0A1M6MB53"/>
<dbReference type="STRING" id="1121298.SAMN05444401_3928"/>
<sequence>MRRKGKDSIQRRQGIKNKIIKNDEIELYDAIMPLLQGKFIILITTLIMMLISTAYGILKPPVYTSRLIFSQSPKFIETFGENISNAVNNDEVKKEVVKGLNLKEEYAKINKIKDISSIKEEDLIKWMNSITRISIQDIPIPQQGLKIDENIKTNVSIEVTLKDKELSIHLPKKYYEEINKYLNNNYEDYNKRKIVFYEEKLKNIKKDSQSSMIYDAGLNELAEAKSYKANYIKALELISSPEYNITVKAVTVKKLAILGILAGFMLGCLIVLIKDYFENSNKEINGEV</sequence>
<reference evidence="9 10" key="1">
    <citation type="submission" date="2016-11" db="EMBL/GenBank/DDBJ databases">
        <authorList>
            <person name="Jaros S."/>
            <person name="Januszkiewicz K."/>
            <person name="Wedrychowicz H."/>
        </authorList>
    </citation>
    <scope>NUCLEOTIDE SEQUENCE [LARGE SCALE GENOMIC DNA]</scope>
    <source>
        <strain evidence="9 10">DSM 21864</strain>
    </source>
</reference>
<comment type="similarity">
    <text evidence="2">Belongs to the CpsC/CapA family.</text>
</comment>
<dbReference type="PANTHER" id="PTHR32309:SF13">
    <property type="entry name" value="FERRIC ENTEROBACTIN TRANSPORT PROTEIN FEPE"/>
    <property type="match status" value="1"/>
</dbReference>
<feature type="domain" description="Polysaccharide chain length determinant N-terminal" evidence="8">
    <location>
        <begin position="23"/>
        <end position="108"/>
    </location>
</feature>
<evidence type="ECO:0000256" key="4">
    <source>
        <dbReference type="ARBA" id="ARBA00022692"/>
    </source>
</evidence>
<dbReference type="GO" id="GO:0005886">
    <property type="term" value="C:plasma membrane"/>
    <property type="evidence" value="ECO:0007669"/>
    <property type="project" value="UniProtKB-SubCell"/>
</dbReference>
<keyword evidence="3" id="KW-1003">Cell membrane</keyword>
<keyword evidence="4 7" id="KW-0812">Transmembrane</keyword>
<evidence type="ECO:0000256" key="6">
    <source>
        <dbReference type="ARBA" id="ARBA00023136"/>
    </source>
</evidence>
<accession>A0A1M6MB53</accession>
<dbReference type="Pfam" id="PF02706">
    <property type="entry name" value="Wzz"/>
    <property type="match status" value="1"/>
</dbReference>
<dbReference type="InterPro" id="IPR003856">
    <property type="entry name" value="LPS_length_determ_N"/>
</dbReference>
<keyword evidence="6 7" id="KW-0472">Membrane</keyword>
<dbReference type="RefSeq" id="WP_073010818.1">
    <property type="nucleotide sequence ID" value="NZ_FQZO01000008.1"/>
</dbReference>
<evidence type="ECO:0000256" key="7">
    <source>
        <dbReference type="SAM" id="Phobius"/>
    </source>
</evidence>